<proteinExistence type="predicted"/>
<dbReference type="EMBL" id="LXWW01000052">
    <property type="protein sequence ID" value="OAO16982.1"/>
    <property type="molecule type" value="Genomic_DNA"/>
</dbReference>
<evidence type="ECO:0000256" key="1">
    <source>
        <dbReference type="SAM" id="MobiDB-lite"/>
    </source>
</evidence>
<reference evidence="2 3" key="1">
    <citation type="submission" date="2016-05" db="EMBL/GenBank/DDBJ databases">
        <title>Nuclear genome of Blastocystis sp. subtype 1 NandII.</title>
        <authorList>
            <person name="Gentekaki E."/>
            <person name="Curtis B."/>
            <person name="Stairs C."/>
            <person name="Eme L."/>
            <person name="Herman E."/>
            <person name="Klimes V."/>
            <person name="Arias M.C."/>
            <person name="Elias M."/>
            <person name="Hilliou F."/>
            <person name="Klute M."/>
            <person name="Malik S.-B."/>
            <person name="Pightling A."/>
            <person name="Rachubinski R."/>
            <person name="Salas D."/>
            <person name="Schlacht A."/>
            <person name="Suga H."/>
            <person name="Archibald J."/>
            <person name="Ball S.G."/>
            <person name="Clark G."/>
            <person name="Dacks J."/>
            <person name="Van Der Giezen M."/>
            <person name="Tsaousis A."/>
            <person name="Roger A."/>
        </authorList>
    </citation>
    <scope>NUCLEOTIDE SEQUENCE [LARGE SCALE GENOMIC DNA]</scope>
    <source>
        <strain evidence="3">ATCC 50177 / NandII</strain>
    </source>
</reference>
<dbReference type="Proteomes" id="UP000078348">
    <property type="component" value="Unassembled WGS sequence"/>
</dbReference>
<dbReference type="OrthoDB" id="205623at2759"/>
<accession>A0A196SL96</accession>
<evidence type="ECO:0000313" key="2">
    <source>
        <dbReference type="EMBL" id="OAO16982.1"/>
    </source>
</evidence>
<dbReference type="SUPFAM" id="SSF47095">
    <property type="entry name" value="HMG-box"/>
    <property type="match status" value="1"/>
</dbReference>
<comment type="caution">
    <text evidence="2">The sequence shown here is derived from an EMBL/GenBank/DDBJ whole genome shotgun (WGS) entry which is preliminary data.</text>
</comment>
<dbReference type="InterPro" id="IPR036910">
    <property type="entry name" value="HMG_box_dom_sf"/>
</dbReference>
<evidence type="ECO:0000313" key="3">
    <source>
        <dbReference type="Proteomes" id="UP000078348"/>
    </source>
</evidence>
<name>A0A196SL96_BLAHN</name>
<feature type="region of interest" description="Disordered" evidence="1">
    <location>
        <begin position="1"/>
        <end position="31"/>
    </location>
</feature>
<dbReference type="AlphaFoldDB" id="A0A196SL96"/>
<gene>
    <name evidence="2" type="ORF">AV274_1292</name>
</gene>
<keyword evidence="3" id="KW-1185">Reference proteome</keyword>
<organism evidence="2 3">
    <name type="scientific">Blastocystis sp. subtype 1 (strain ATCC 50177 / NandII)</name>
    <dbReference type="NCBI Taxonomy" id="478820"/>
    <lineage>
        <taxon>Eukaryota</taxon>
        <taxon>Sar</taxon>
        <taxon>Stramenopiles</taxon>
        <taxon>Bigyra</taxon>
        <taxon>Opalozoa</taxon>
        <taxon>Opalinata</taxon>
        <taxon>Blastocystidae</taxon>
        <taxon>Blastocystis</taxon>
    </lineage>
</organism>
<sequence length="244" mass="27778">MRMLINSPKKHRRNGILSNKQGSGEHDGLDGEACSEEKVNLAMGADTKRTRLEIASLFFDNIPPFNPTKLSSASVPRKRVSLSMTLEKDQYLKVFGSLGKRRDLTHLSMPVDDAFDLFCKQMTQHRPVKKAVLEGKWNLLTEAEKKEFDEKLLDIKRKYNQQFAEESKKKESGSMPLYEERTITDLQRLEEILGPVSLKRTYAGYRTTAGQIPVVVGVNAPVRVIYDEADKSAMFHFSVSPRRE</sequence>
<protein>
    <submittedName>
        <fullName evidence="2">Uncharacterized protein</fullName>
    </submittedName>
</protein>